<dbReference type="EMBL" id="FOIQ01000001">
    <property type="protein sequence ID" value="SEV86337.1"/>
    <property type="molecule type" value="Genomic_DNA"/>
</dbReference>
<accession>A0A1I0MD04</accession>
<reference evidence="1 2" key="1">
    <citation type="submission" date="2016-10" db="EMBL/GenBank/DDBJ databases">
        <authorList>
            <person name="de Groot N.N."/>
        </authorList>
    </citation>
    <scope>NUCLEOTIDE SEQUENCE [LARGE SCALE GENOMIC DNA]</scope>
    <source>
        <strain evidence="1 2">TC2-24</strain>
    </source>
</reference>
<dbReference type="AlphaFoldDB" id="A0A1I0MD04"/>
<sequence>MKKMYEMKKMVLVGMMILMGGMSYAEETQITNEIDTTYIKLDENLEPVNFVNSTFEDLQEAVGELETILETESFQLYGAGDYTYKVENGMVTSMAIQIADEKNDKVIYNKILNALAKSNSIKDTHNTGGNYYQYASFQVQFDDFEGYEKLTFSVIPE</sequence>
<evidence type="ECO:0000313" key="1">
    <source>
        <dbReference type="EMBL" id="SEV86337.1"/>
    </source>
</evidence>
<organism evidence="1 2">
    <name type="scientific">Prevotella aff. ruminicola Tc2-24</name>
    <dbReference type="NCBI Taxonomy" id="81582"/>
    <lineage>
        <taxon>Bacteria</taxon>
        <taxon>Pseudomonadati</taxon>
        <taxon>Bacteroidota</taxon>
        <taxon>Bacteroidia</taxon>
        <taxon>Bacteroidales</taxon>
        <taxon>Prevotellaceae</taxon>
        <taxon>Prevotella</taxon>
    </lineage>
</organism>
<keyword evidence="2" id="KW-1185">Reference proteome</keyword>
<evidence type="ECO:0000313" key="2">
    <source>
        <dbReference type="Proteomes" id="UP000199373"/>
    </source>
</evidence>
<dbReference type="Proteomes" id="UP000199373">
    <property type="component" value="Unassembled WGS sequence"/>
</dbReference>
<proteinExistence type="predicted"/>
<dbReference type="RefSeq" id="WP_091899632.1">
    <property type="nucleotide sequence ID" value="NZ_FOIQ01000001.1"/>
</dbReference>
<gene>
    <name evidence="1" type="ORF">SAMN04487850_0565</name>
</gene>
<name>A0A1I0MD04_9BACT</name>
<protein>
    <submittedName>
        <fullName evidence="1">Uncharacterized protein</fullName>
    </submittedName>
</protein>